<feature type="compositionally biased region" description="Low complexity" evidence="1">
    <location>
        <begin position="220"/>
        <end position="266"/>
    </location>
</feature>
<dbReference type="AlphaFoldDB" id="A0A1V2I9F9"/>
<dbReference type="InterPro" id="IPR050625">
    <property type="entry name" value="ParA/MinD_ATPase"/>
</dbReference>
<evidence type="ECO:0000313" key="2">
    <source>
        <dbReference type="EMBL" id="ONH29199.1"/>
    </source>
</evidence>
<dbReference type="GO" id="GO:0016887">
    <property type="term" value="F:ATP hydrolysis activity"/>
    <property type="evidence" value="ECO:0007669"/>
    <property type="project" value="TreeGrafter"/>
</dbReference>
<protein>
    <recommendedName>
        <fullName evidence="4">CobQ/CobB/MinD/ParA nucleotide binding domain-containing protein</fullName>
    </recommendedName>
</protein>
<sequence>MAGGDDEAPDQSGDETGVDELTATGTTSGGGGDARPVSLLGLRLSNSSGDRAVVRRSSSRGRTAGPRTDGSGPRTDGSGPRTDGSGPRLAAVPVDQADASRESRTAPGRGRTEQAPRAGTAPATDPAPPRRPIPAAGRAPGAGSSPRAVRAPSRAPARPARTGPSGVPAPRAEPAGPGASSAPPGRAERAPAESPGAGWVPDVDLIPAPVAAPRGPWWDPAPSSLPAESSPSPAVASPVTSGDDGDATGARDTAVPAAPSSGAGPSTALVAAGDPLGVGELPGVAEVPGAAEPPSAAESPGAAEPPSAAEPPGAELLSATDPLGVGESPGAAESAGAEPPGSAHEESGWEVRDQAGYAGWLEPAGVDTPAFGDGGGAKADAGAGAHGTYGLDTAAEWAFPAAATEAAEAAAASARAWFGYGEAPPRPPFPPPGEAPGPTSLPAPVVYTPPPAPRPVPAPPVPVAYQTFEDDGFGGRGPFVTARAREPRSPVSLASPEAFAAAWWRGMELAGRGVLAPVPATRLGGRRVLVGGFGGGSGRTTVATGLGIALAARRGGRVVAVDACPDQGGPLADRAGVPGRGVGLRELALADPPVASLAEARRFLGTVQPSGLEVLPGLRNLTGPGLTPAEAAWAVDLLERLFPAVVIDGPPGWTQPVPAVLLARADTVVLTAKAGFTEAGCAQDALTALAAARADLPVGAVAVYVETAPAPGRGLRRPVPAEQPELAEPVHAVLTIPFDPSLADGAPMRWDRLRPRTQAAFEALAAMVDEAPLAPGASSGSAEPARAVGWEGGREVPWDERGPAAPRRPAVAGRRGSGDPGEDSTVPRSRALRSGHGVPAVGPHG</sequence>
<dbReference type="GO" id="GO:0051782">
    <property type="term" value="P:negative regulation of cell division"/>
    <property type="evidence" value="ECO:0007669"/>
    <property type="project" value="TreeGrafter"/>
</dbReference>
<evidence type="ECO:0000256" key="1">
    <source>
        <dbReference type="SAM" id="MobiDB-lite"/>
    </source>
</evidence>
<feature type="region of interest" description="Disordered" evidence="1">
    <location>
        <begin position="1"/>
        <end position="350"/>
    </location>
</feature>
<dbReference type="Proteomes" id="UP000188929">
    <property type="component" value="Unassembled WGS sequence"/>
</dbReference>
<organism evidence="2 3">
    <name type="scientific">Pseudofrankia asymbiotica</name>
    <dbReference type="NCBI Taxonomy" id="1834516"/>
    <lineage>
        <taxon>Bacteria</taxon>
        <taxon>Bacillati</taxon>
        <taxon>Actinomycetota</taxon>
        <taxon>Actinomycetes</taxon>
        <taxon>Frankiales</taxon>
        <taxon>Frankiaceae</taxon>
        <taxon>Pseudofrankia</taxon>
    </lineage>
</organism>
<gene>
    <name evidence="2" type="ORF">BL253_17505</name>
</gene>
<feature type="compositionally biased region" description="Low complexity" evidence="1">
    <location>
        <begin position="133"/>
        <end position="185"/>
    </location>
</feature>
<evidence type="ECO:0008006" key="4">
    <source>
        <dbReference type="Google" id="ProtNLM"/>
    </source>
</evidence>
<comment type="caution">
    <text evidence="2">The sequence shown here is derived from an EMBL/GenBank/DDBJ whole genome shotgun (WGS) entry which is preliminary data.</text>
</comment>
<dbReference type="InterPro" id="IPR027417">
    <property type="entry name" value="P-loop_NTPase"/>
</dbReference>
<dbReference type="GO" id="GO:0005524">
    <property type="term" value="F:ATP binding"/>
    <property type="evidence" value="ECO:0007669"/>
    <property type="project" value="TreeGrafter"/>
</dbReference>
<reference evidence="3" key="1">
    <citation type="submission" date="2016-10" db="EMBL/GenBank/DDBJ databases">
        <title>Frankia sp. NRRL B-16386 Genome sequencing.</title>
        <authorList>
            <person name="Ghodhbane-Gtari F."/>
            <person name="Swanson E."/>
            <person name="Gueddou A."/>
            <person name="Hezbri K."/>
            <person name="Ktari K."/>
            <person name="Nouioui I."/>
            <person name="Morris K."/>
            <person name="Simpson S."/>
            <person name="Abebe-Akele F."/>
            <person name="Thomas K."/>
            <person name="Gtari M."/>
            <person name="Tisa L.S."/>
        </authorList>
    </citation>
    <scope>NUCLEOTIDE SEQUENCE [LARGE SCALE GENOMIC DNA]</scope>
    <source>
        <strain evidence="3">NRRL B-16386</strain>
    </source>
</reference>
<keyword evidence="3" id="KW-1185">Reference proteome</keyword>
<feature type="compositionally biased region" description="Basic and acidic residues" evidence="1">
    <location>
        <begin position="98"/>
        <end position="114"/>
    </location>
</feature>
<dbReference type="PANTHER" id="PTHR43384">
    <property type="entry name" value="SEPTUM SITE-DETERMINING PROTEIN MIND HOMOLOG, CHLOROPLASTIC-RELATED"/>
    <property type="match status" value="1"/>
</dbReference>
<name>A0A1V2I9F9_9ACTN</name>
<dbReference type="EMBL" id="MOMC01000034">
    <property type="protein sequence ID" value="ONH29199.1"/>
    <property type="molecule type" value="Genomic_DNA"/>
</dbReference>
<feature type="region of interest" description="Disordered" evidence="1">
    <location>
        <begin position="793"/>
        <end position="845"/>
    </location>
</feature>
<dbReference type="Gene3D" id="3.40.50.300">
    <property type="entry name" value="P-loop containing nucleotide triphosphate hydrolases"/>
    <property type="match status" value="1"/>
</dbReference>
<feature type="compositionally biased region" description="Low complexity" evidence="1">
    <location>
        <begin position="803"/>
        <end position="814"/>
    </location>
</feature>
<dbReference type="STRING" id="1834516.BL253_17505"/>
<dbReference type="GO" id="GO:0005829">
    <property type="term" value="C:cytosol"/>
    <property type="evidence" value="ECO:0007669"/>
    <property type="project" value="TreeGrafter"/>
</dbReference>
<evidence type="ECO:0000313" key="3">
    <source>
        <dbReference type="Proteomes" id="UP000188929"/>
    </source>
</evidence>
<dbReference type="SUPFAM" id="SSF52540">
    <property type="entry name" value="P-loop containing nucleoside triphosphate hydrolases"/>
    <property type="match status" value="1"/>
</dbReference>
<feature type="compositionally biased region" description="Basic and acidic residues" evidence="1">
    <location>
        <begin position="793"/>
        <end position="802"/>
    </location>
</feature>
<feature type="compositionally biased region" description="Low complexity" evidence="1">
    <location>
        <begin position="326"/>
        <end position="342"/>
    </location>
</feature>
<accession>A0A1V2I9F9</accession>
<proteinExistence type="predicted"/>
<feature type="compositionally biased region" description="Acidic residues" evidence="1">
    <location>
        <begin position="1"/>
        <end position="18"/>
    </location>
</feature>
<feature type="compositionally biased region" description="Low complexity" evidence="1">
    <location>
        <begin position="282"/>
        <end position="315"/>
    </location>
</feature>
<dbReference type="GO" id="GO:0009898">
    <property type="term" value="C:cytoplasmic side of plasma membrane"/>
    <property type="evidence" value="ECO:0007669"/>
    <property type="project" value="TreeGrafter"/>
</dbReference>
<feature type="compositionally biased region" description="Low complexity" evidence="1">
    <location>
        <begin position="38"/>
        <end position="51"/>
    </location>
</feature>
<feature type="compositionally biased region" description="Low complexity" evidence="1">
    <location>
        <begin position="115"/>
        <end position="124"/>
    </location>
</feature>
<dbReference type="PANTHER" id="PTHR43384:SF14">
    <property type="entry name" value="ESX-1 SECRETION-ASSOCIATED PROTEIN ESPI"/>
    <property type="match status" value="1"/>
</dbReference>